<sequence>MSTCRIDGARTRFHHCLTILGRGVIAPVGRGLAYALLPVGICLATAPHAQAADLSGTVALSSQLVDRGQAVTPQTTILQAAGAYAFASGWSFGLAASTEVRSPDRIAEALAQLSRRWSLASDWQMQAGLAYYDYPGNAQARPYERAEATLDWIYRDVLTFGLSAIYDMNAEAPRLRGAADVNFHWPLPAHFAFSAGAGVTRSAVTPCNNGGQGCASSYEYGWPAYYAPVPAETYGYGHAGLIWSKGSWHLELDRVVTSGLTRPHGSFETAPWVATISFSF</sequence>
<dbReference type="RefSeq" id="WP_266150155.1">
    <property type="nucleotide sequence ID" value="NZ_CP064028.1"/>
</dbReference>
<organism evidence="1 2">
    <name type="scientific">Dyella halodurans</name>
    <dbReference type="NCBI Taxonomy" id="1920171"/>
    <lineage>
        <taxon>Bacteria</taxon>
        <taxon>Pseudomonadati</taxon>
        <taxon>Pseudomonadota</taxon>
        <taxon>Gammaproteobacteria</taxon>
        <taxon>Lysobacterales</taxon>
        <taxon>Rhodanobacteraceae</taxon>
        <taxon>Dyella</taxon>
    </lineage>
</organism>
<keyword evidence="2" id="KW-1185">Reference proteome</keyword>
<evidence type="ECO:0000313" key="2">
    <source>
        <dbReference type="Proteomes" id="UP001595961"/>
    </source>
</evidence>
<accession>A0ABV9C3X5</accession>
<reference evidence="2" key="1">
    <citation type="journal article" date="2019" name="Int. J. Syst. Evol. Microbiol.">
        <title>The Global Catalogue of Microorganisms (GCM) 10K type strain sequencing project: providing services to taxonomists for standard genome sequencing and annotation.</title>
        <authorList>
            <consortium name="The Broad Institute Genomics Platform"/>
            <consortium name="The Broad Institute Genome Sequencing Center for Infectious Disease"/>
            <person name="Wu L."/>
            <person name="Ma J."/>
        </authorList>
    </citation>
    <scope>NUCLEOTIDE SEQUENCE [LARGE SCALE GENOMIC DNA]</scope>
    <source>
        <strain evidence="2">CCM 4481</strain>
    </source>
</reference>
<proteinExistence type="predicted"/>
<name>A0ABV9C3X5_9GAMM</name>
<protein>
    <submittedName>
        <fullName evidence="1">Uncharacterized protein</fullName>
    </submittedName>
</protein>
<evidence type="ECO:0000313" key="1">
    <source>
        <dbReference type="EMBL" id="MFC4527476.1"/>
    </source>
</evidence>
<gene>
    <name evidence="1" type="ORF">ACFO5W_12600</name>
</gene>
<comment type="caution">
    <text evidence="1">The sequence shown here is derived from an EMBL/GenBank/DDBJ whole genome shotgun (WGS) entry which is preliminary data.</text>
</comment>
<dbReference type="EMBL" id="JBHSGA010000017">
    <property type="protein sequence ID" value="MFC4527476.1"/>
    <property type="molecule type" value="Genomic_DNA"/>
</dbReference>
<dbReference type="Proteomes" id="UP001595961">
    <property type="component" value="Unassembled WGS sequence"/>
</dbReference>